<keyword evidence="4" id="KW-1185">Reference proteome</keyword>
<evidence type="ECO:0000313" key="5">
    <source>
        <dbReference type="Proteomes" id="UP000050265"/>
    </source>
</evidence>
<dbReference type="SUPFAM" id="SSF52309">
    <property type="entry name" value="N-(deoxy)ribosyltransferase-like"/>
    <property type="match status" value="1"/>
</dbReference>
<dbReference type="Pfam" id="PF05014">
    <property type="entry name" value="Nuc_deoxyrib_tr"/>
    <property type="match status" value="1"/>
</dbReference>
<dbReference type="GO" id="GO:0009159">
    <property type="term" value="P:deoxyribonucleoside monophosphate catabolic process"/>
    <property type="evidence" value="ECO:0007669"/>
    <property type="project" value="TreeGrafter"/>
</dbReference>
<evidence type="ECO:0000313" key="2">
    <source>
        <dbReference type="EMBL" id="KPX61579.1"/>
    </source>
</evidence>
<evidence type="ECO:0000313" key="3">
    <source>
        <dbReference type="EMBL" id="RMU18818.1"/>
    </source>
</evidence>
<dbReference type="InterPro" id="IPR007710">
    <property type="entry name" value="Nucleoside_deoxyribTrfase"/>
</dbReference>
<dbReference type="PANTHER" id="PTHR15364">
    <property type="entry name" value="2'-DEOXYNUCLEOSIDE 5'-PHOSPHATE N-HYDROLASE 1"/>
    <property type="match status" value="1"/>
</dbReference>
<dbReference type="EMBL" id="LJQP01000353">
    <property type="protein sequence ID" value="KPX61579.1"/>
    <property type="molecule type" value="Genomic_DNA"/>
</dbReference>
<evidence type="ECO:0000313" key="4">
    <source>
        <dbReference type="Proteomes" id="UP000037943"/>
    </source>
</evidence>
<proteinExistence type="predicted"/>
<dbReference type="GO" id="GO:0070694">
    <property type="term" value="F:5-hydroxymethyl-dUMP N-hydrolase activity"/>
    <property type="evidence" value="ECO:0007669"/>
    <property type="project" value="TreeGrafter"/>
</dbReference>
<dbReference type="Gene3D" id="3.40.50.450">
    <property type="match status" value="1"/>
</dbReference>
<dbReference type="InterPro" id="IPR051239">
    <property type="entry name" value="2'-dNMP_N-hydrolase"/>
</dbReference>
<dbReference type="AlphaFoldDB" id="A0A0N0X119"/>
<gene>
    <name evidence="1" type="ORF">AC499_4187</name>
    <name evidence="2" type="ORF">ALO35_00092</name>
    <name evidence="3" type="ORF">ALP33_04279</name>
</gene>
<dbReference type="Proteomes" id="UP000050265">
    <property type="component" value="Unassembled WGS sequence"/>
</dbReference>
<reference evidence="2 5" key="2">
    <citation type="submission" date="2015-09" db="EMBL/GenBank/DDBJ databases">
        <title>Genome announcement of multiple Pseudomonas syringae strains.</title>
        <authorList>
            <person name="Thakur S."/>
            <person name="Wang P.W."/>
            <person name="Gong Y."/>
            <person name="Weir B.S."/>
            <person name="Guttman D.S."/>
        </authorList>
    </citation>
    <scope>NUCLEOTIDE SEQUENCE [LARGE SCALE GENOMIC DNA]</scope>
    <source>
        <strain evidence="2 5">ICMP3507</strain>
    </source>
</reference>
<accession>A0A0N0X119</accession>
<name>A0A0N0X119_PSEAV</name>
<dbReference type="EMBL" id="LGLK01000067">
    <property type="protein sequence ID" value="KPC14990.1"/>
    <property type="molecule type" value="Genomic_DNA"/>
</dbReference>
<organism evidence="2 5">
    <name type="scientific">Pseudomonas amygdali pv. lachrymans</name>
    <name type="common">Pseudomonas syringae pv. lachrymans</name>
    <dbReference type="NCBI Taxonomy" id="53707"/>
    <lineage>
        <taxon>Bacteria</taxon>
        <taxon>Pseudomonadati</taxon>
        <taxon>Pseudomonadota</taxon>
        <taxon>Gammaproteobacteria</taxon>
        <taxon>Pseudomonadales</taxon>
        <taxon>Pseudomonadaceae</taxon>
        <taxon>Pseudomonas</taxon>
        <taxon>Pseudomonas amygdali</taxon>
    </lineage>
</organism>
<dbReference type="Proteomes" id="UP000271817">
    <property type="component" value="Unassembled WGS sequence"/>
</dbReference>
<dbReference type="PATRIC" id="fig|53707.5.peg.1784"/>
<reference evidence="1 4" key="3">
    <citation type="submission" date="2015-10" db="EMBL/GenBank/DDBJ databases">
        <title>Comparative genomics and high-throughput reverse genetic screens identify a new phytobacterial MAMP and an Arabidopsis receptor required for immune elicitation.</title>
        <authorList>
            <person name="Mott G.A."/>
            <person name="Thakur S."/>
            <person name="Wang P.W."/>
            <person name="Desveaux D."/>
            <person name="Guttman D.S."/>
        </authorList>
    </citation>
    <scope>NUCLEOTIDE SEQUENCE [LARGE SCALE GENOMIC DNA]</scope>
    <source>
        <strain evidence="1 4">107</strain>
    </source>
</reference>
<dbReference type="GeneID" id="61870519"/>
<dbReference type="GO" id="GO:0016740">
    <property type="term" value="F:transferase activity"/>
    <property type="evidence" value="ECO:0007669"/>
    <property type="project" value="UniProtKB-KW"/>
</dbReference>
<comment type="caution">
    <text evidence="2">The sequence shown here is derived from an EMBL/GenBank/DDBJ whole genome shotgun (WGS) entry which is preliminary data.</text>
</comment>
<dbReference type="EMBL" id="RBTW01000176">
    <property type="protein sequence ID" value="RMU18818.1"/>
    <property type="molecule type" value="Genomic_DNA"/>
</dbReference>
<dbReference type="PANTHER" id="PTHR15364:SF0">
    <property type="entry name" value="2'-DEOXYNUCLEOSIDE 5'-PHOSPHATE N-HYDROLASE 1"/>
    <property type="match status" value="1"/>
</dbReference>
<reference evidence="1" key="1">
    <citation type="submission" date="2015-07" db="EMBL/GenBank/DDBJ databases">
        <authorList>
            <person name="O'Brien H.E."/>
            <person name="Thakur S."/>
            <person name="Gong Y."/>
            <person name="Wang P.W."/>
            <person name="Guttman D.S."/>
        </authorList>
    </citation>
    <scope>NUCLEOTIDE SEQUENCE</scope>
    <source>
        <strain evidence="1">107</strain>
    </source>
</reference>
<evidence type="ECO:0000313" key="6">
    <source>
        <dbReference type="Proteomes" id="UP000271817"/>
    </source>
</evidence>
<protein>
    <submittedName>
        <fullName evidence="2">Nucleoside 2-deoxyribosyltransferase</fullName>
    </submittedName>
</protein>
<evidence type="ECO:0000313" key="1">
    <source>
        <dbReference type="EMBL" id="KPC14990.1"/>
    </source>
</evidence>
<dbReference type="Proteomes" id="UP000037943">
    <property type="component" value="Unassembled WGS sequence"/>
</dbReference>
<dbReference type="RefSeq" id="WP_002553924.1">
    <property type="nucleotide sequence ID" value="NZ_CP020351.1"/>
</dbReference>
<reference evidence="3 6" key="4">
    <citation type="submission" date="2018-08" db="EMBL/GenBank/DDBJ databases">
        <title>Recombination of ecologically and evolutionarily significant loci maintains genetic cohesion in the Pseudomonas syringae species complex.</title>
        <authorList>
            <person name="Dillon M."/>
            <person name="Thakur S."/>
            <person name="Almeida R.N.D."/>
            <person name="Weir B.S."/>
            <person name="Guttman D.S."/>
        </authorList>
    </citation>
    <scope>NUCLEOTIDE SEQUENCE [LARGE SCALE GENOMIC DNA]</scope>
    <source>
        <strain evidence="3 6">ICMP 3402</strain>
    </source>
</reference>
<sequence length="171" mass="18937">MQTPLVYLAGFDVFRPDAVEYGRYLKALCSAHGLEGLYPFDNEVTLGRTPHETAQQIYSMNIAMIHRCSAVLVNLNVFRGLEPDSGSAFEVGMAVALNKPVWAYFEPVTSLRELVSHDEHGFDRDGFMVEDFDLPRNLMLACSWAGTSSTVELGAEALARYLNGLKVMPGE</sequence>
<keyword evidence="2" id="KW-0808">Transferase</keyword>